<dbReference type="InterPro" id="IPR042099">
    <property type="entry name" value="ANL_N_sf"/>
</dbReference>
<reference evidence="4" key="2">
    <citation type="journal article" date="2023" name="IMA Fungus">
        <title>Comparative genomic study of the Penicillium genus elucidates a diverse pangenome and 15 lateral gene transfer events.</title>
        <authorList>
            <person name="Petersen C."/>
            <person name="Sorensen T."/>
            <person name="Nielsen M.R."/>
            <person name="Sondergaard T.E."/>
            <person name="Sorensen J.L."/>
            <person name="Fitzpatrick D.A."/>
            <person name="Frisvad J.C."/>
            <person name="Nielsen K.L."/>
        </authorList>
    </citation>
    <scope>NUCLEOTIDE SEQUENCE</scope>
    <source>
        <strain evidence="4">IBT 30069</strain>
    </source>
</reference>
<evidence type="ECO:0000313" key="5">
    <source>
        <dbReference type="Proteomes" id="UP001149165"/>
    </source>
</evidence>
<dbReference type="InterPro" id="IPR051414">
    <property type="entry name" value="Adenylate-forming_Reductase"/>
</dbReference>
<dbReference type="Pfam" id="PF23562">
    <property type="entry name" value="AMP-binding_C_3"/>
    <property type="match status" value="1"/>
</dbReference>
<name>A0A9W9FHE2_9EURO</name>
<reference evidence="4" key="1">
    <citation type="submission" date="2022-11" db="EMBL/GenBank/DDBJ databases">
        <authorList>
            <person name="Petersen C."/>
        </authorList>
    </citation>
    <scope>NUCLEOTIDE SEQUENCE</scope>
    <source>
        <strain evidence="4">IBT 30069</strain>
    </source>
</reference>
<organism evidence="4 5">
    <name type="scientific">Penicillium angulare</name>
    <dbReference type="NCBI Taxonomy" id="116970"/>
    <lineage>
        <taxon>Eukaryota</taxon>
        <taxon>Fungi</taxon>
        <taxon>Dikarya</taxon>
        <taxon>Ascomycota</taxon>
        <taxon>Pezizomycotina</taxon>
        <taxon>Eurotiomycetes</taxon>
        <taxon>Eurotiomycetidae</taxon>
        <taxon>Eurotiales</taxon>
        <taxon>Aspergillaceae</taxon>
        <taxon>Penicillium</taxon>
    </lineage>
</organism>
<proteinExistence type="predicted"/>
<keyword evidence="2" id="KW-0597">Phosphoprotein</keyword>
<evidence type="ECO:0000259" key="3">
    <source>
        <dbReference type="Pfam" id="PF00501"/>
    </source>
</evidence>
<sequence length="537" mass="59137">MLSANFPLPGIEHGKRILTAVVEQRAKASPAVPWLSMPIDNKDISRGFKDITFWDLNNAANHAAQWLKQNLPPGDPFQCFAYAGPKDLRYPILAIAAAKAQKVMILPSPLVTPAAQLQILNKKSCSLYLRPDETAESVAEILKGTSNISSICAPALKEFLNETEASPVNYAKSWADGKDDPWLVFHTSGTTGNPKPITYSHDMMAGADMAASLPDIENSHIHQYAKRRWYTPLPSLHFVGMLMTLSMTTFLDMVAVIGPSGVQPSPELIIEVLQSQRPQGVLLPPVLIDAMCLSSVGLQALNDMEFIHYAGAPLSAKSAELLTPHSQVVSCVGSTEAGGYFSTIHPDAWDYVDFQKHAGAALEKRLGDLHELVFIRDPDCRMQQIFSVYPDRDRFETNDLLLEHPTRKNLWKFIGRIDDYVCLSHGEGLHASLLEPEITAHPSVNNAIVGGNGRPSSVLLVEFVKGTEQGLPREQLLESLLPYVRRLNSKCHASVQISLDKIILAPKEKPFIMTSKGSVARLQTLQAYEDEISALYT</sequence>
<comment type="caution">
    <text evidence="4">The sequence shown here is derived from an EMBL/GenBank/DDBJ whole genome shotgun (WGS) entry which is preliminary data.</text>
</comment>
<dbReference type="AlphaFoldDB" id="A0A9W9FHE2"/>
<accession>A0A9W9FHE2</accession>
<dbReference type="PANTHER" id="PTHR43439">
    <property type="entry name" value="PHENYLACETATE-COENZYME A LIGASE"/>
    <property type="match status" value="1"/>
</dbReference>
<dbReference type="SUPFAM" id="SSF56801">
    <property type="entry name" value="Acetyl-CoA synthetase-like"/>
    <property type="match status" value="1"/>
</dbReference>
<evidence type="ECO:0000256" key="1">
    <source>
        <dbReference type="ARBA" id="ARBA00022450"/>
    </source>
</evidence>
<gene>
    <name evidence="4" type="ORF">N7456_006240</name>
</gene>
<dbReference type="InterPro" id="IPR000873">
    <property type="entry name" value="AMP-dep_synth/lig_dom"/>
</dbReference>
<keyword evidence="1" id="KW-0596">Phosphopantetheine</keyword>
<dbReference type="PANTHER" id="PTHR43439:SF2">
    <property type="entry name" value="ENZYME, PUTATIVE (JCVI)-RELATED"/>
    <property type="match status" value="1"/>
</dbReference>
<feature type="domain" description="AMP-dependent synthetase/ligase" evidence="3">
    <location>
        <begin position="47"/>
        <end position="348"/>
    </location>
</feature>
<dbReference type="EMBL" id="JAPQKH010000004">
    <property type="protein sequence ID" value="KAJ5100188.1"/>
    <property type="molecule type" value="Genomic_DNA"/>
</dbReference>
<evidence type="ECO:0000256" key="2">
    <source>
        <dbReference type="ARBA" id="ARBA00022553"/>
    </source>
</evidence>
<dbReference type="Proteomes" id="UP001149165">
    <property type="component" value="Unassembled WGS sequence"/>
</dbReference>
<dbReference type="Gene3D" id="3.40.50.12780">
    <property type="entry name" value="N-terminal domain of ligase-like"/>
    <property type="match status" value="1"/>
</dbReference>
<dbReference type="PROSITE" id="PS00455">
    <property type="entry name" value="AMP_BINDING"/>
    <property type="match status" value="1"/>
</dbReference>
<keyword evidence="5" id="KW-1185">Reference proteome</keyword>
<evidence type="ECO:0000313" key="4">
    <source>
        <dbReference type="EMBL" id="KAJ5100188.1"/>
    </source>
</evidence>
<dbReference type="Pfam" id="PF00501">
    <property type="entry name" value="AMP-binding"/>
    <property type="match status" value="1"/>
</dbReference>
<dbReference type="OrthoDB" id="429813at2759"/>
<dbReference type="InterPro" id="IPR020845">
    <property type="entry name" value="AMP-binding_CS"/>
</dbReference>
<protein>
    <recommendedName>
        <fullName evidence="3">AMP-dependent synthetase/ligase domain-containing protein</fullName>
    </recommendedName>
</protein>